<dbReference type="Gene3D" id="3.40.50.1820">
    <property type="entry name" value="alpha/beta hydrolase"/>
    <property type="match status" value="1"/>
</dbReference>
<keyword evidence="1" id="KW-0732">Signal</keyword>
<evidence type="ECO:0000259" key="2">
    <source>
        <dbReference type="Pfam" id="PF20434"/>
    </source>
</evidence>
<dbReference type="Proteomes" id="UP000542125">
    <property type="component" value="Unassembled WGS sequence"/>
</dbReference>
<feature type="signal peptide" evidence="1">
    <location>
        <begin position="1"/>
        <end position="21"/>
    </location>
</feature>
<dbReference type="Pfam" id="PF20434">
    <property type="entry name" value="BD-FAE"/>
    <property type="match status" value="1"/>
</dbReference>
<protein>
    <submittedName>
        <fullName evidence="3">Acetyl esterase/lipase</fullName>
    </submittedName>
</protein>
<keyword evidence="4" id="KW-1185">Reference proteome</keyword>
<accession>A0A7Y9IRN8</accession>
<dbReference type="EMBL" id="JACBYR010000001">
    <property type="protein sequence ID" value="NYE81094.1"/>
    <property type="molecule type" value="Genomic_DNA"/>
</dbReference>
<organism evidence="3 4">
    <name type="scientific">Pigmentiphaga litoralis</name>
    <dbReference type="NCBI Taxonomy" id="516702"/>
    <lineage>
        <taxon>Bacteria</taxon>
        <taxon>Pseudomonadati</taxon>
        <taxon>Pseudomonadota</taxon>
        <taxon>Betaproteobacteria</taxon>
        <taxon>Burkholderiales</taxon>
        <taxon>Alcaligenaceae</taxon>
        <taxon>Pigmentiphaga</taxon>
    </lineage>
</organism>
<feature type="domain" description="BD-FAE-like" evidence="2">
    <location>
        <begin position="77"/>
        <end position="246"/>
    </location>
</feature>
<dbReference type="InterPro" id="IPR049492">
    <property type="entry name" value="BD-FAE-like_dom"/>
</dbReference>
<gene>
    <name evidence="3" type="ORF">FHW18_000365</name>
</gene>
<evidence type="ECO:0000313" key="4">
    <source>
        <dbReference type="Proteomes" id="UP000542125"/>
    </source>
</evidence>
<dbReference type="SUPFAM" id="SSF53474">
    <property type="entry name" value="alpha/beta-Hydrolases"/>
    <property type="match status" value="1"/>
</dbReference>
<evidence type="ECO:0000313" key="3">
    <source>
        <dbReference type="EMBL" id="NYE81094.1"/>
    </source>
</evidence>
<reference evidence="3 4" key="1">
    <citation type="submission" date="2020-07" db="EMBL/GenBank/DDBJ databases">
        <title>Genomic Encyclopedia of Type Strains, Phase IV (KMG-V): Genome sequencing to study the core and pangenomes of soil and plant-associated prokaryotes.</title>
        <authorList>
            <person name="Whitman W."/>
        </authorList>
    </citation>
    <scope>NUCLEOTIDE SEQUENCE [LARGE SCALE GENOMIC DNA]</scope>
    <source>
        <strain evidence="3 4">SAS40</strain>
    </source>
</reference>
<dbReference type="RefSeq" id="WP_179582775.1">
    <property type="nucleotide sequence ID" value="NZ_JACBYR010000001.1"/>
</dbReference>
<sequence length="315" mass="33437">MFQRTLLSALLLACASAASHAADVTLVDKVGQCPNASPAGMRPDEVALFRQLQIRGAQSMQDATRVYYGEGLDQYGDLRLPKGTGPFPLAIVVHGGSWKASVNSDYTAPVAKLLTDAGIATWNIEYSRLGSGGEWPGSFKSVAAAADYVRVLAERYPIDLKRVISIGHSSGGHYALWLAGRHKLNASAPGYAPTPLKLVGVVSLDGTPDLRAFAALPRGKTVIPELLNSGADPQWEKNYAVASPVDLLPLGVPQYFLTQESDRLASIMSYMDKGKQGGDTMTYDIACPSSHFVTADTQSPAIAGAIVKASKAFVK</sequence>
<comment type="caution">
    <text evidence="3">The sequence shown here is derived from an EMBL/GenBank/DDBJ whole genome shotgun (WGS) entry which is preliminary data.</text>
</comment>
<name>A0A7Y9IRN8_9BURK</name>
<feature type="chain" id="PRO_5030915194" evidence="1">
    <location>
        <begin position="22"/>
        <end position="315"/>
    </location>
</feature>
<proteinExistence type="predicted"/>
<evidence type="ECO:0000256" key="1">
    <source>
        <dbReference type="SAM" id="SignalP"/>
    </source>
</evidence>
<dbReference type="AlphaFoldDB" id="A0A7Y9IRN8"/>
<dbReference type="InterPro" id="IPR029058">
    <property type="entry name" value="AB_hydrolase_fold"/>
</dbReference>